<dbReference type="Pfam" id="PF13966">
    <property type="entry name" value="zf-RVT"/>
    <property type="match status" value="1"/>
</dbReference>
<dbReference type="Proteomes" id="UP001311915">
    <property type="component" value="Unassembled WGS sequence"/>
</dbReference>
<evidence type="ECO:0000313" key="3">
    <source>
        <dbReference type="Proteomes" id="UP001311915"/>
    </source>
</evidence>
<reference evidence="2 3" key="1">
    <citation type="submission" date="2023-10" db="EMBL/GenBank/DDBJ databases">
        <title>Genome-Wide Identification Analysis in wild type Solanum Pinnatisectum Reveals Some Genes Defensing Phytophthora Infestans.</title>
        <authorList>
            <person name="Sun C."/>
        </authorList>
    </citation>
    <scope>NUCLEOTIDE SEQUENCE [LARGE SCALE GENOMIC DNA]</scope>
    <source>
        <strain evidence="2">LQN</strain>
        <tissue evidence="2">Leaf</tissue>
    </source>
</reference>
<evidence type="ECO:0000259" key="1">
    <source>
        <dbReference type="Pfam" id="PF13966"/>
    </source>
</evidence>
<comment type="caution">
    <text evidence="2">The sequence shown here is derived from an EMBL/GenBank/DDBJ whole genome shotgun (WGS) entry which is preliminary data.</text>
</comment>
<dbReference type="EMBL" id="JAWPEI010000001">
    <property type="protein sequence ID" value="KAK4739324.1"/>
    <property type="molecule type" value="Genomic_DNA"/>
</dbReference>
<proteinExistence type="predicted"/>
<dbReference type="AlphaFoldDB" id="A0AAV9MQN7"/>
<keyword evidence="3" id="KW-1185">Reference proteome</keyword>
<evidence type="ECO:0000313" key="2">
    <source>
        <dbReference type="EMBL" id="KAK4739324.1"/>
    </source>
</evidence>
<accession>A0AAV9MQN7</accession>
<dbReference type="InterPro" id="IPR026960">
    <property type="entry name" value="RVT-Znf"/>
</dbReference>
<sequence length="139" mass="16363">MSASWVVRKILTSRNQIQQQQQGTGSIHALLEKAQYEGKFSIQKMYLLLLPAYPRVEWRHLTLHSKMHPRHKFTLWLAVRRRLATVERLQKFGIVVPPDCVFCGQGLESFTHLYFACHITRGLWSRVCAWLGYQRQIQN</sequence>
<feature type="domain" description="Reverse transcriptase zinc-binding" evidence="1">
    <location>
        <begin position="40"/>
        <end position="124"/>
    </location>
</feature>
<gene>
    <name evidence="2" type="ORF">R3W88_003021</name>
</gene>
<protein>
    <recommendedName>
        <fullName evidence="1">Reverse transcriptase zinc-binding domain-containing protein</fullName>
    </recommendedName>
</protein>
<organism evidence="2 3">
    <name type="scientific">Solanum pinnatisectum</name>
    <name type="common">tansyleaf nightshade</name>
    <dbReference type="NCBI Taxonomy" id="50273"/>
    <lineage>
        <taxon>Eukaryota</taxon>
        <taxon>Viridiplantae</taxon>
        <taxon>Streptophyta</taxon>
        <taxon>Embryophyta</taxon>
        <taxon>Tracheophyta</taxon>
        <taxon>Spermatophyta</taxon>
        <taxon>Magnoliopsida</taxon>
        <taxon>eudicotyledons</taxon>
        <taxon>Gunneridae</taxon>
        <taxon>Pentapetalae</taxon>
        <taxon>asterids</taxon>
        <taxon>lamiids</taxon>
        <taxon>Solanales</taxon>
        <taxon>Solanaceae</taxon>
        <taxon>Solanoideae</taxon>
        <taxon>Solaneae</taxon>
        <taxon>Solanum</taxon>
    </lineage>
</organism>
<name>A0AAV9MQN7_9SOLN</name>